<name>A0A3G4ZN99_9VIRU</name>
<evidence type="ECO:0000256" key="1">
    <source>
        <dbReference type="SAM" id="Phobius"/>
    </source>
</evidence>
<sequence length="48" mass="5454">MHRDIVLVTDALSVDPDDVYTIIMLSALLKKFLFNMVGIIATHHFPEI</sequence>
<keyword evidence="1" id="KW-0812">Transmembrane</keyword>
<dbReference type="EMBL" id="MK071983">
    <property type="protein sequence ID" value="AYV76357.1"/>
    <property type="molecule type" value="Genomic_DNA"/>
</dbReference>
<protein>
    <submittedName>
        <fullName evidence="2">Uncharacterized protein</fullName>
    </submittedName>
</protein>
<reference evidence="2" key="1">
    <citation type="submission" date="2018-10" db="EMBL/GenBank/DDBJ databases">
        <title>Hidden diversity of soil giant viruses.</title>
        <authorList>
            <person name="Schulz F."/>
            <person name="Alteio L."/>
            <person name="Goudeau D."/>
            <person name="Ryan E.M."/>
            <person name="Malmstrom R.R."/>
            <person name="Blanchard J."/>
            <person name="Woyke T."/>
        </authorList>
    </citation>
    <scope>NUCLEOTIDE SEQUENCE</scope>
    <source>
        <strain evidence="2">TEV1</strain>
    </source>
</reference>
<gene>
    <name evidence="2" type="ORF">Terrestrivirus5_179</name>
</gene>
<evidence type="ECO:0000313" key="2">
    <source>
        <dbReference type="EMBL" id="AYV76357.1"/>
    </source>
</evidence>
<accession>A0A3G4ZN99</accession>
<proteinExistence type="predicted"/>
<keyword evidence="1" id="KW-0472">Membrane</keyword>
<organism evidence="2">
    <name type="scientific">Terrestrivirus sp</name>
    <dbReference type="NCBI Taxonomy" id="2487775"/>
    <lineage>
        <taxon>Viruses</taxon>
        <taxon>Varidnaviria</taxon>
        <taxon>Bamfordvirae</taxon>
        <taxon>Nucleocytoviricota</taxon>
        <taxon>Megaviricetes</taxon>
        <taxon>Imitervirales</taxon>
        <taxon>Mimiviridae</taxon>
        <taxon>Klosneuvirinae</taxon>
    </lineage>
</organism>
<feature type="transmembrane region" description="Helical" evidence="1">
    <location>
        <begin position="20"/>
        <end position="41"/>
    </location>
</feature>
<keyword evidence="1" id="KW-1133">Transmembrane helix</keyword>